<dbReference type="SUPFAM" id="SSF52540">
    <property type="entry name" value="P-loop containing nucleoside triphosphate hydrolases"/>
    <property type="match status" value="1"/>
</dbReference>
<evidence type="ECO:0000256" key="1">
    <source>
        <dbReference type="ARBA" id="ARBA00022821"/>
    </source>
</evidence>
<dbReference type="Gene3D" id="1.10.8.430">
    <property type="entry name" value="Helical domain of apoptotic protease-activating factors"/>
    <property type="match status" value="1"/>
</dbReference>
<keyword evidence="3" id="KW-1185">Reference proteome</keyword>
<name>A0A445BPJ6_ARAHY</name>
<dbReference type="AlphaFoldDB" id="A0A445BPJ6"/>
<dbReference type="PANTHER" id="PTHR36766:SF70">
    <property type="entry name" value="DISEASE RESISTANCE PROTEIN RGA4"/>
    <property type="match status" value="1"/>
</dbReference>
<proteinExistence type="predicted"/>
<dbReference type="GO" id="GO:0006952">
    <property type="term" value="P:defense response"/>
    <property type="evidence" value="ECO:0007669"/>
    <property type="project" value="UniProtKB-KW"/>
</dbReference>
<accession>A0A445BPJ6</accession>
<gene>
    <name evidence="2" type="ORF">Ahy_A09g046365</name>
</gene>
<keyword evidence="1" id="KW-0611">Plant defense</keyword>
<dbReference type="InterPro" id="IPR027417">
    <property type="entry name" value="P-loop_NTPase"/>
</dbReference>
<dbReference type="InterPro" id="IPR042197">
    <property type="entry name" value="Apaf_helical"/>
</dbReference>
<dbReference type="GO" id="GO:0043531">
    <property type="term" value="F:ADP binding"/>
    <property type="evidence" value="ECO:0007669"/>
    <property type="project" value="InterPro"/>
</dbReference>
<protein>
    <submittedName>
        <fullName evidence="2">Uncharacterized protein</fullName>
    </submittedName>
</protein>
<dbReference type="EMBL" id="SDMP01000009">
    <property type="protein sequence ID" value="RYR40613.1"/>
    <property type="molecule type" value="Genomic_DNA"/>
</dbReference>
<sequence length="221" mass="25544">MWEKFLEPFRFENNRGKIFLTTRSENVVSVFAANNLHYRLSLLLEDCWLVFLKHSSISTDSKQYTTLEPVDRKFVKKCKGLPLAVKTLGGLLHNKYHEGDWELECKIWEFSYDDCKIVSRLKQCSLLGNFENLHGVNSKIRHLSFSSESRDIITSFGEARKRAAHLRTALDFSSYGYRQSINVKSIPWLLQQQLRVLSFPIKSLTEIAALNHSSSLSPQTK</sequence>
<dbReference type="PANTHER" id="PTHR36766">
    <property type="entry name" value="PLANT BROAD-SPECTRUM MILDEW RESISTANCE PROTEIN RPW8"/>
    <property type="match status" value="1"/>
</dbReference>
<reference evidence="2 3" key="1">
    <citation type="submission" date="2019-01" db="EMBL/GenBank/DDBJ databases">
        <title>Sequencing of cultivated peanut Arachis hypogaea provides insights into genome evolution and oil improvement.</title>
        <authorList>
            <person name="Chen X."/>
        </authorList>
    </citation>
    <scope>NUCLEOTIDE SEQUENCE [LARGE SCALE GENOMIC DNA]</scope>
    <source>
        <strain evidence="3">cv. Fuhuasheng</strain>
        <tissue evidence="2">Leaves</tissue>
    </source>
</reference>
<evidence type="ECO:0000313" key="3">
    <source>
        <dbReference type="Proteomes" id="UP000289738"/>
    </source>
</evidence>
<dbReference type="STRING" id="3818.A0A445BPJ6"/>
<evidence type="ECO:0000313" key="2">
    <source>
        <dbReference type="EMBL" id="RYR40613.1"/>
    </source>
</evidence>
<organism evidence="2 3">
    <name type="scientific">Arachis hypogaea</name>
    <name type="common">Peanut</name>
    <dbReference type="NCBI Taxonomy" id="3818"/>
    <lineage>
        <taxon>Eukaryota</taxon>
        <taxon>Viridiplantae</taxon>
        <taxon>Streptophyta</taxon>
        <taxon>Embryophyta</taxon>
        <taxon>Tracheophyta</taxon>
        <taxon>Spermatophyta</taxon>
        <taxon>Magnoliopsida</taxon>
        <taxon>eudicotyledons</taxon>
        <taxon>Gunneridae</taxon>
        <taxon>Pentapetalae</taxon>
        <taxon>rosids</taxon>
        <taxon>fabids</taxon>
        <taxon>Fabales</taxon>
        <taxon>Fabaceae</taxon>
        <taxon>Papilionoideae</taxon>
        <taxon>50 kb inversion clade</taxon>
        <taxon>dalbergioids sensu lato</taxon>
        <taxon>Dalbergieae</taxon>
        <taxon>Pterocarpus clade</taxon>
        <taxon>Arachis</taxon>
    </lineage>
</organism>
<dbReference type="Proteomes" id="UP000289738">
    <property type="component" value="Chromosome A09"/>
</dbReference>
<comment type="caution">
    <text evidence="2">The sequence shown here is derived from an EMBL/GenBank/DDBJ whole genome shotgun (WGS) entry which is preliminary data.</text>
</comment>